<feature type="signal peptide" evidence="13">
    <location>
        <begin position="1"/>
        <end position="20"/>
    </location>
</feature>
<protein>
    <recommendedName>
        <fullName evidence="16">Mitochondrial carrier domain-containing protein</fullName>
    </recommendedName>
</protein>
<feature type="region of interest" description="Disordered" evidence="12">
    <location>
        <begin position="21"/>
        <end position="44"/>
    </location>
</feature>
<dbReference type="SUPFAM" id="SSF103506">
    <property type="entry name" value="Mitochondrial carrier"/>
    <property type="match status" value="1"/>
</dbReference>
<feature type="repeat" description="Solcar" evidence="10">
    <location>
        <begin position="244"/>
        <end position="328"/>
    </location>
</feature>
<dbReference type="EMBL" id="BRYB01002042">
    <property type="protein sequence ID" value="GMI38604.1"/>
    <property type="molecule type" value="Genomic_DNA"/>
</dbReference>
<dbReference type="PROSITE" id="PS50920">
    <property type="entry name" value="SOLCAR"/>
    <property type="match status" value="3"/>
</dbReference>
<evidence type="ECO:0000256" key="7">
    <source>
        <dbReference type="ARBA" id="ARBA00022989"/>
    </source>
</evidence>
<sequence>MRPRLLPLLLLLSLLPPSLSRLSPPRSSGKPSGERPGKRPASLPSCLELRAGSSDYRYFIAGGACAAFSHGITTPIDVVKTRMQSDPHKYSPSLLKSTLQLVGEEGPLYLLAGLGPTVVGYGMEGAMKFGVYEALKPLTKTVIDSQAAAFLVASVIAGAVASVILCPMESTRIRLVTDPSFASGLLTGLPKLVSESGLAATFDGLAAMLAKQVPYTLAKQVSFDVVAAALYARVAARGGDPAAMKWAISFAAAAAAAVLACAFSQPGDMVLTQTYKRKGSGLSAMAVVRDIYWRGGVGGFFVGTGARLVHVVSIITSQLMVYDVVKQALGLPATGSH</sequence>
<feature type="chain" id="PRO_5046892562" description="Mitochondrial carrier domain-containing protein" evidence="13">
    <location>
        <begin position="21"/>
        <end position="337"/>
    </location>
</feature>
<evidence type="ECO:0000256" key="9">
    <source>
        <dbReference type="ARBA" id="ARBA00023136"/>
    </source>
</evidence>
<keyword evidence="4 10" id="KW-0812">Transmembrane</keyword>
<evidence type="ECO:0000256" key="6">
    <source>
        <dbReference type="ARBA" id="ARBA00022792"/>
    </source>
</evidence>
<evidence type="ECO:0000256" key="4">
    <source>
        <dbReference type="ARBA" id="ARBA00022692"/>
    </source>
</evidence>
<dbReference type="Proteomes" id="UP001165060">
    <property type="component" value="Unassembled WGS sequence"/>
</dbReference>
<keyword evidence="3 11" id="KW-0813">Transport</keyword>
<keyword evidence="8" id="KW-0496">Mitochondrion</keyword>
<evidence type="ECO:0000256" key="1">
    <source>
        <dbReference type="ARBA" id="ARBA00004448"/>
    </source>
</evidence>
<organism evidence="14 15">
    <name type="scientific">Tetraparma gracilis</name>
    <dbReference type="NCBI Taxonomy" id="2962635"/>
    <lineage>
        <taxon>Eukaryota</taxon>
        <taxon>Sar</taxon>
        <taxon>Stramenopiles</taxon>
        <taxon>Ochrophyta</taxon>
        <taxon>Bolidophyceae</taxon>
        <taxon>Parmales</taxon>
        <taxon>Triparmaceae</taxon>
        <taxon>Tetraparma</taxon>
    </lineage>
</organism>
<keyword evidence="7" id="KW-1133">Transmembrane helix</keyword>
<name>A0ABQ6N1U6_9STRA</name>
<keyword evidence="15" id="KW-1185">Reference proteome</keyword>
<dbReference type="InterPro" id="IPR018108">
    <property type="entry name" value="MCP_transmembrane"/>
</dbReference>
<feature type="repeat" description="Solcar" evidence="10">
    <location>
        <begin position="145"/>
        <end position="229"/>
    </location>
</feature>
<dbReference type="Pfam" id="PF00153">
    <property type="entry name" value="Mito_carr"/>
    <property type="match status" value="3"/>
</dbReference>
<evidence type="ECO:0000313" key="15">
    <source>
        <dbReference type="Proteomes" id="UP001165060"/>
    </source>
</evidence>
<dbReference type="PANTHER" id="PTHR45671">
    <property type="entry name" value="SOLUTE CARRIER FAMILY 25 (MITOCHONDRIAL CARRIER PHOSPHATE CARRIER), MEMBER 3, LIKE-RELATED-RELATED"/>
    <property type="match status" value="1"/>
</dbReference>
<comment type="similarity">
    <text evidence="2 11">Belongs to the mitochondrial carrier (TC 2.A.29) family.</text>
</comment>
<keyword evidence="5" id="KW-0677">Repeat</keyword>
<keyword evidence="13" id="KW-0732">Signal</keyword>
<evidence type="ECO:0000256" key="10">
    <source>
        <dbReference type="PROSITE-ProRule" id="PRU00282"/>
    </source>
</evidence>
<evidence type="ECO:0000256" key="2">
    <source>
        <dbReference type="ARBA" id="ARBA00006375"/>
    </source>
</evidence>
<proteinExistence type="inferred from homology"/>
<evidence type="ECO:0000256" key="3">
    <source>
        <dbReference type="ARBA" id="ARBA00022448"/>
    </source>
</evidence>
<dbReference type="PANTHER" id="PTHR45671:SF12">
    <property type="entry name" value="MITOCHONDRIAL PHOSPHATE CARRIER PROTEIN"/>
    <property type="match status" value="1"/>
</dbReference>
<comment type="subcellular location">
    <subcellularLocation>
        <location evidence="1">Mitochondrion inner membrane</location>
        <topology evidence="1">Multi-pass membrane protein</topology>
    </subcellularLocation>
</comment>
<dbReference type="InterPro" id="IPR023395">
    <property type="entry name" value="MCP_dom_sf"/>
</dbReference>
<keyword evidence="6" id="KW-0999">Mitochondrion inner membrane</keyword>
<evidence type="ECO:0008006" key="16">
    <source>
        <dbReference type="Google" id="ProtNLM"/>
    </source>
</evidence>
<evidence type="ECO:0000256" key="8">
    <source>
        <dbReference type="ARBA" id="ARBA00023128"/>
    </source>
</evidence>
<keyword evidence="9 10" id="KW-0472">Membrane</keyword>
<evidence type="ECO:0000256" key="5">
    <source>
        <dbReference type="ARBA" id="ARBA00022737"/>
    </source>
</evidence>
<dbReference type="Gene3D" id="1.50.40.10">
    <property type="entry name" value="Mitochondrial carrier domain"/>
    <property type="match status" value="1"/>
</dbReference>
<comment type="caution">
    <text evidence="14">The sequence shown here is derived from an EMBL/GenBank/DDBJ whole genome shotgun (WGS) entry which is preliminary data.</text>
</comment>
<evidence type="ECO:0000256" key="11">
    <source>
        <dbReference type="RuleBase" id="RU000488"/>
    </source>
</evidence>
<dbReference type="InterPro" id="IPR044677">
    <property type="entry name" value="SLC25A3/Pic2/Mir1-like"/>
</dbReference>
<accession>A0ABQ6N1U6</accession>
<feature type="repeat" description="Solcar" evidence="10">
    <location>
        <begin position="53"/>
        <end position="138"/>
    </location>
</feature>
<evidence type="ECO:0000256" key="12">
    <source>
        <dbReference type="SAM" id="MobiDB-lite"/>
    </source>
</evidence>
<evidence type="ECO:0000256" key="13">
    <source>
        <dbReference type="SAM" id="SignalP"/>
    </source>
</evidence>
<evidence type="ECO:0000313" key="14">
    <source>
        <dbReference type="EMBL" id="GMI38604.1"/>
    </source>
</evidence>
<gene>
    <name evidence="14" type="ORF">TeGR_g6151</name>
</gene>
<reference evidence="14 15" key="1">
    <citation type="journal article" date="2023" name="Commun. Biol.">
        <title>Genome analysis of Parmales, the sister group of diatoms, reveals the evolutionary specialization of diatoms from phago-mixotrophs to photoautotrophs.</title>
        <authorList>
            <person name="Ban H."/>
            <person name="Sato S."/>
            <person name="Yoshikawa S."/>
            <person name="Yamada K."/>
            <person name="Nakamura Y."/>
            <person name="Ichinomiya M."/>
            <person name="Sato N."/>
            <person name="Blanc-Mathieu R."/>
            <person name="Endo H."/>
            <person name="Kuwata A."/>
            <person name="Ogata H."/>
        </authorList>
    </citation>
    <scope>NUCLEOTIDE SEQUENCE [LARGE SCALE GENOMIC DNA]</scope>
</reference>